<reference evidence="7" key="1">
    <citation type="journal article" date="2020" name="mSystems">
        <title>Genome- and Community-Level Interaction Insights into Carbon Utilization and Element Cycling Functions of Hydrothermarchaeota in Hydrothermal Sediment.</title>
        <authorList>
            <person name="Zhou Z."/>
            <person name="Liu Y."/>
            <person name="Xu W."/>
            <person name="Pan J."/>
            <person name="Luo Z.H."/>
            <person name="Li M."/>
        </authorList>
    </citation>
    <scope>NUCLEOTIDE SEQUENCE [LARGE SCALE GENOMIC DNA]</scope>
    <source>
        <strain evidence="7">SpSt-16</strain>
    </source>
</reference>
<dbReference type="Pfam" id="PF01523">
    <property type="entry name" value="PmbA_TldD_1st"/>
    <property type="match status" value="1"/>
</dbReference>
<dbReference type="PIRSF" id="PIRSF004919">
    <property type="entry name" value="TldD"/>
    <property type="match status" value="1"/>
</dbReference>
<dbReference type="Gene3D" id="3.30.2290.10">
    <property type="entry name" value="PmbA/TldD superfamily"/>
    <property type="match status" value="1"/>
</dbReference>
<sequence>MLEYMLEIAEKVLNMALGKGARDAVVRVQYKTYESIVFDNGVMRSCSISRVSGVSLTVYVGGVVGYSYTSVLDDRALARTVEEALAIARTVGERVPEQELKSIELRSARGVYRTDYKVDPLSVDLDTKTKLIGTLNSESMKKEGIVSAFTRYGFERDKKVVVSSFGSNVGVDVMAIGVAHTAVARHGEVVERVYDQKTFIGGYEYIDSFDWASFVDDINNLAIKTSQAPTITPGTYEVVVDSELVGLLLHEAFGHASEGDIVYAELSVLRDKMGRKIASDIVTIVDEGLVQGGYPVPYDDEGVKKERTYVVKDGVLVGFLHSICTARKLGQSVTGNARAQDITFNPIVRQTNFYMMPGDAEVEELFEGIEYGLYLRGRGAGGGQVDTSMGTFTFGVGPSYVIRNGEAAELVRGVIVSGNILKTLMDVDMVGKDLSISTSVFGGCGKDGQMVRVGGGGPHVRIKKVVVGTR</sequence>
<dbReference type="Pfam" id="PF19289">
    <property type="entry name" value="PmbA_TldD_3rd"/>
    <property type="match status" value="1"/>
</dbReference>
<evidence type="ECO:0000256" key="3">
    <source>
        <dbReference type="ARBA" id="ARBA00022801"/>
    </source>
</evidence>
<evidence type="ECO:0000256" key="1">
    <source>
        <dbReference type="ARBA" id="ARBA00005836"/>
    </source>
</evidence>
<dbReference type="PANTHER" id="PTHR30624">
    <property type="entry name" value="UNCHARACTERIZED PROTEIN TLDD AND PMBA"/>
    <property type="match status" value="1"/>
</dbReference>
<dbReference type="GO" id="GO:0008237">
    <property type="term" value="F:metallopeptidase activity"/>
    <property type="evidence" value="ECO:0007669"/>
    <property type="project" value="UniProtKB-KW"/>
</dbReference>
<gene>
    <name evidence="7" type="ORF">ENO77_00935</name>
</gene>
<dbReference type="InterPro" id="IPR035068">
    <property type="entry name" value="TldD/PmbA_N"/>
</dbReference>
<keyword evidence="2" id="KW-0645">Protease</keyword>
<organism evidence="7">
    <name type="scientific">Ignisphaera aggregans</name>
    <dbReference type="NCBI Taxonomy" id="334771"/>
    <lineage>
        <taxon>Archaea</taxon>
        <taxon>Thermoproteota</taxon>
        <taxon>Thermoprotei</taxon>
        <taxon>Desulfurococcales</taxon>
        <taxon>Desulfurococcaceae</taxon>
        <taxon>Ignisphaera</taxon>
    </lineage>
</organism>
<dbReference type="InterPro" id="IPR002510">
    <property type="entry name" value="Metalloprtase-TldD/E_N"/>
</dbReference>
<keyword evidence="4" id="KW-0482">Metalloprotease</keyword>
<dbReference type="AlphaFoldDB" id="A0A7C2ZBS1"/>
<proteinExistence type="inferred from homology"/>
<dbReference type="GO" id="GO:0006508">
    <property type="term" value="P:proteolysis"/>
    <property type="evidence" value="ECO:0007669"/>
    <property type="project" value="UniProtKB-KW"/>
</dbReference>
<evidence type="ECO:0000259" key="5">
    <source>
        <dbReference type="Pfam" id="PF01523"/>
    </source>
</evidence>
<dbReference type="PANTHER" id="PTHR30624:SF0">
    <property type="entry name" value="METALLOPROTEASE SLR0863"/>
    <property type="match status" value="1"/>
</dbReference>
<dbReference type="GO" id="GO:0005829">
    <property type="term" value="C:cytosol"/>
    <property type="evidence" value="ECO:0007669"/>
    <property type="project" value="TreeGrafter"/>
</dbReference>
<accession>A0A7C2ZBS1</accession>
<comment type="similarity">
    <text evidence="1">Belongs to the peptidase U62 family.</text>
</comment>
<name>A0A7C2ZBS1_9CREN</name>
<comment type="caution">
    <text evidence="7">The sequence shown here is derived from an EMBL/GenBank/DDBJ whole genome shotgun (WGS) entry which is preliminary data.</text>
</comment>
<protein>
    <submittedName>
        <fullName evidence="7">TldD/PmbA family protein</fullName>
    </submittedName>
</protein>
<feature type="domain" description="Metalloprotease TldD/E C-terminal" evidence="6">
    <location>
        <begin position="233"/>
        <end position="468"/>
    </location>
</feature>
<dbReference type="InterPro" id="IPR045569">
    <property type="entry name" value="Metalloprtase-TldD/E_C"/>
</dbReference>
<dbReference type="EMBL" id="DSGT01000002">
    <property type="protein sequence ID" value="HEW52736.1"/>
    <property type="molecule type" value="Genomic_DNA"/>
</dbReference>
<evidence type="ECO:0000256" key="2">
    <source>
        <dbReference type="ARBA" id="ARBA00022670"/>
    </source>
</evidence>
<feature type="domain" description="Metalloprotease TldD/E N-terminal" evidence="5">
    <location>
        <begin position="24"/>
        <end position="88"/>
    </location>
</feature>
<keyword evidence="3" id="KW-0378">Hydrolase</keyword>
<dbReference type="SUPFAM" id="SSF111283">
    <property type="entry name" value="Putative modulator of DNA gyrase, PmbA/TldD"/>
    <property type="match status" value="1"/>
</dbReference>
<evidence type="ECO:0000313" key="7">
    <source>
        <dbReference type="EMBL" id="HEW52736.1"/>
    </source>
</evidence>
<dbReference type="InterPro" id="IPR051463">
    <property type="entry name" value="Peptidase_U62_metallo"/>
</dbReference>
<dbReference type="InterPro" id="IPR025502">
    <property type="entry name" value="TldD"/>
</dbReference>
<evidence type="ECO:0000256" key="4">
    <source>
        <dbReference type="ARBA" id="ARBA00023049"/>
    </source>
</evidence>
<dbReference type="InterPro" id="IPR036059">
    <property type="entry name" value="TldD/PmbA_sf"/>
</dbReference>
<evidence type="ECO:0000259" key="6">
    <source>
        <dbReference type="Pfam" id="PF19289"/>
    </source>
</evidence>